<evidence type="ECO:0000256" key="3">
    <source>
        <dbReference type="ARBA" id="ARBA00022723"/>
    </source>
</evidence>
<dbReference type="GO" id="GO:0004497">
    <property type="term" value="F:monooxygenase activity"/>
    <property type="evidence" value="ECO:0007669"/>
    <property type="project" value="UniProtKB-KW"/>
</dbReference>
<evidence type="ECO:0000256" key="1">
    <source>
        <dbReference type="ARBA" id="ARBA00001971"/>
    </source>
</evidence>
<gene>
    <name evidence="10" type="ORF">N656DRAFT_770782</name>
</gene>
<dbReference type="GO" id="GO:0005506">
    <property type="term" value="F:iron ion binding"/>
    <property type="evidence" value="ECO:0007669"/>
    <property type="project" value="InterPro"/>
</dbReference>
<proteinExistence type="inferred from homology"/>
<keyword evidence="4 6" id="KW-0408">Iron</keyword>
<evidence type="ECO:0000256" key="6">
    <source>
        <dbReference type="PIRSR" id="PIRSR602403-1"/>
    </source>
</evidence>
<dbReference type="InterPro" id="IPR002403">
    <property type="entry name" value="Cyt_P450_E_grp-IV"/>
</dbReference>
<name>A0AAN6QN63_9PEZI</name>
<keyword evidence="9" id="KW-0812">Transmembrane</keyword>
<reference evidence="10" key="2">
    <citation type="submission" date="2023-05" db="EMBL/GenBank/DDBJ databases">
        <authorList>
            <consortium name="Lawrence Berkeley National Laboratory"/>
            <person name="Steindorff A."/>
            <person name="Hensen N."/>
            <person name="Bonometti L."/>
            <person name="Westerberg I."/>
            <person name="Brannstrom I.O."/>
            <person name="Guillou S."/>
            <person name="Cros-Aarteil S."/>
            <person name="Calhoun S."/>
            <person name="Haridas S."/>
            <person name="Kuo A."/>
            <person name="Mondo S."/>
            <person name="Pangilinan J."/>
            <person name="Riley R."/>
            <person name="Labutti K."/>
            <person name="Andreopoulos B."/>
            <person name="Lipzen A."/>
            <person name="Chen C."/>
            <person name="Yanf M."/>
            <person name="Daum C."/>
            <person name="Ng V."/>
            <person name="Clum A."/>
            <person name="Ohm R."/>
            <person name="Martin F."/>
            <person name="Silar P."/>
            <person name="Natvig D."/>
            <person name="Lalanne C."/>
            <person name="Gautier V."/>
            <person name="Ament-Velasquez S.L."/>
            <person name="Kruys A."/>
            <person name="Hutchinson M.I."/>
            <person name="Powell A.J."/>
            <person name="Barry K."/>
            <person name="Miller A.N."/>
            <person name="Grigoriev I.V."/>
            <person name="Debuchy R."/>
            <person name="Gladieux P."/>
            <person name="Thoren M.H."/>
            <person name="Johannesson H."/>
        </authorList>
    </citation>
    <scope>NUCLEOTIDE SEQUENCE</scope>
    <source>
        <strain evidence="10">CBS 508.74</strain>
    </source>
</reference>
<dbReference type="EMBL" id="MU853354">
    <property type="protein sequence ID" value="KAK4109771.1"/>
    <property type="molecule type" value="Genomic_DNA"/>
</dbReference>
<evidence type="ECO:0000313" key="11">
    <source>
        <dbReference type="Proteomes" id="UP001302812"/>
    </source>
</evidence>
<dbReference type="GO" id="GO:0020037">
    <property type="term" value="F:heme binding"/>
    <property type="evidence" value="ECO:0007669"/>
    <property type="project" value="InterPro"/>
</dbReference>
<keyword evidence="3 6" id="KW-0479">Metal-binding</keyword>
<reference evidence="10" key="1">
    <citation type="journal article" date="2023" name="Mol. Phylogenet. Evol.">
        <title>Genome-scale phylogeny and comparative genomics of the fungal order Sordariales.</title>
        <authorList>
            <person name="Hensen N."/>
            <person name="Bonometti L."/>
            <person name="Westerberg I."/>
            <person name="Brannstrom I.O."/>
            <person name="Guillou S."/>
            <person name="Cros-Aarteil S."/>
            <person name="Calhoun S."/>
            <person name="Haridas S."/>
            <person name="Kuo A."/>
            <person name="Mondo S."/>
            <person name="Pangilinan J."/>
            <person name="Riley R."/>
            <person name="LaButti K."/>
            <person name="Andreopoulos B."/>
            <person name="Lipzen A."/>
            <person name="Chen C."/>
            <person name="Yan M."/>
            <person name="Daum C."/>
            <person name="Ng V."/>
            <person name="Clum A."/>
            <person name="Steindorff A."/>
            <person name="Ohm R.A."/>
            <person name="Martin F."/>
            <person name="Silar P."/>
            <person name="Natvig D.O."/>
            <person name="Lalanne C."/>
            <person name="Gautier V."/>
            <person name="Ament-Velasquez S.L."/>
            <person name="Kruys A."/>
            <person name="Hutchinson M.I."/>
            <person name="Powell A.J."/>
            <person name="Barry K."/>
            <person name="Miller A.N."/>
            <person name="Grigoriev I.V."/>
            <person name="Debuchy R."/>
            <person name="Gladieux P."/>
            <person name="Hiltunen Thoren M."/>
            <person name="Johannesson H."/>
        </authorList>
    </citation>
    <scope>NUCLEOTIDE SEQUENCE</scope>
    <source>
        <strain evidence="10">CBS 508.74</strain>
    </source>
</reference>
<keyword evidence="6 7" id="KW-0349">Heme</keyword>
<evidence type="ECO:0000256" key="9">
    <source>
        <dbReference type="SAM" id="Phobius"/>
    </source>
</evidence>
<keyword evidence="7" id="KW-0560">Oxidoreductase</keyword>
<dbReference type="InterPro" id="IPR036396">
    <property type="entry name" value="Cyt_P450_sf"/>
</dbReference>
<accession>A0AAN6QN63</accession>
<evidence type="ECO:0000256" key="8">
    <source>
        <dbReference type="SAM" id="MobiDB-lite"/>
    </source>
</evidence>
<feature type="transmembrane region" description="Helical" evidence="9">
    <location>
        <begin position="12"/>
        <end position="35"/>
    </location>
</feature>
<dbReference type="GeneID" id="89937929"/>
<keyword evidence="5 7" id="KW-0503">Monooxygenase</keyword>
<keyword evidence="11" id="KW-1185">Reference proteome</keyword>
<dbReference type="Gene3D" id="1.10.630.10">
    <property type="entry name" value="Cytochrome P450"/>
    <property type="match status" value="1"/>
</dbReference>
<dbReference type="PANTHER" id="PTHR47582:SF1">
    <property type="entry name" value="P450, PUTATIVE (EUROFUNG)-RELATED"/>
    <property type="match status" value="1"/>
</dbReference>
<feature type="binding site" description="axial binding residue" evidence="6">
    <location>
        <position position="510"/>
    </location>
    <ligand>
        <name>heme</name>
        <dbReference type="ChEBI" id="CHEBI:30413"/>
    </ligand>
    <ligandPart>
        <name>Fe</name>
        <dbReference type="ChEBI" id="CHEBI:18248"/>
    </ligandPart>
</feature>
<comment type="cofactor">
    <cofactor evidence="1 6">
        <name>heme</name>
        <dbReference type="ChEBI" id="CHEBI:30413"/>
    </cofactor>
</comment>
<dbReference type="RefSeq" id="XP_064667341.1">
    <property type="nucleotide sequence ID" value="XM_064813804.1"/>
</dbReference>
<evidence type="ECO:0000256" key="2">
    <source>
        <dbReference type="ARBA" id="ARBA00010617"/>
    </source>
</evidence>
<comment type="caution">
    <text evidence="10">The sequence shown here is derived from an EMBL/GenBank/DDBJ whole genome shotgun (WGS) entry which is preliminary data.</text>
</comment>
<dbReference type="PROSITE" id="PS00086">
    <property type="entry name" value="CYTOCHROME_P450"/>
    <property type="match status" value="1"/>
</dbReference>
<protein>
    <submittedName>
        <fullName evidence="10">Cytochrome P450</fullName>
    </submittedName>
</protein>
<evidence type="ECO:0000256" key="4">
    <source>
        <dbReference type="ARBA" id="ARBA00023004"/>
    </source>
</evidence>
<dbReference type="PANTHER" id="PTHR47582">
    <property type="entry name" value="P450, PUTATIVE (EUROFUNG)-RELATED"/>
    <property type="match status" value="1"/>
</dbReference>
<dbReference type="CDD" id="cd11040">
    <property type="entry name" value="CYP7_CYP8-like"/>
    <property type="match status" value="1"/>
</dbReference>
<feature type="region of interest" description="Disordered" evidence="8">
    <location>
        <begin position="468"/>
        <end position="489"/>
    </location>
</feature>
<keyword evidence="9" id="KW-1133">Transmembrane helix</keyword>
<dbReference type="SUPFAM" id="SSF48264">
    <property type="entry name" value="Cytochrome P450"/>
    <property type="match status" value="1"/>
</dbReference>
<dbReference type="Proteomes" id="UP001302812">
    <property type="component" value="Unassembled WGS sequence"/>
</dbReference>
<dbReference type="PRINTS" id="PR00465">
    <property type="entry name" value="EP450IV"/>
</dbReference>
<dbReference type="GO" id="GO:0016705">
    <property type="term" value="F:oxidoreductase activity, acting on paired donors, with incorporation or reduction of molecular oxygen"/>
    <property type="evidence" value="ECO:0007669"/>
    <property type="project" value="InterPro"/>
</dbReference>
<comment type="similarity">
    <text evidence="2 7">Belongs to the cytochrome P450 family.</text>
</comment>
<dbReference type="Pfam" id="PF00067">
    <property type="entry name" value="p450"/>
    <property type="match status" value="2"/>
</dbReference>
<dbReference type="InterPro" id="IPR001128">
    <property type="entry name" value="Cyt_P450"/>
</dbReference>
<dbReference type="InterPro" id="IPR017972">
    <property type="entry name" value="Cyt_P450_CS"/>
</dbReference>
<evidence type="ECO:0000313" key="10">
    <source>
        <dbReference type="EMBL" id="KAK4109771.1"/>
    </source>
</evidence>
<keyword evidence="9" id="KW-0472">Membrane</keyword>
<evidence type="ECO:0000256" key="7">
    <source>
        <dbReference type="RuleBase" id="RU000461"/>
    </source>
</evidence>
<dbReference type="InterPro" id="IPR053007">
    <property type="entry name" value="CYP450_monoxygenase_sec-met"/>
</dbReference>
<feature type="transmembrane region" description="Helical" evidence="9">
    <location>
        <begin position="47"/>
        <end position="69"/>
    </location>
</feature>
<dbReference type="AlphaFoldDB" id="A0AAN6QN63"/>
<sequence length="614" mass="65746">MPALLDLITDKAGNANATATVIAGLVAVYLLLYRWQSVKAHPNEPPIIASAVPFLGHLLGMALQGGRYVKNLGLRNPDKPIFTLPVPRSRIYVVTDPPLAAAVQRASKTLSFTPLVPDITRRVLGLDDDTVAIVRQHIDPDPGEPKGFLADIHDLVYSYFGPGEALNELSFDAASELAKQVNSYARTLQGSRDGEDTVNLLTWVRHFVAIATAQFLYGDENPLALHPELEAAFWDFDHGLGGLLMGILPSITARKAYRGREALARAFEEYLTQNRHLPGPDGRRGASPIILKRVSIALQHGWTLRAAARSEVSFLFAGIVNTATITFWLVLHLFASADLLATVRADLAACLTLDESESEGGTKSLTVDLTALKTCSPTLASLLRESLRYTSDNYSTRLVKSPTTLPGGYHLVANAVVQIAGGTMHADTRIWGPDAAVFNPLRFFSTPSTSSSKSSSTTTVDKVVIDDAEGANQSATPSTTATAEGRGTQAAAASIHPAAFRAFGGGKTLCPGRHFATTEITALVAMLVARFDISAAATPSPAAAAAVDDEDDDNDNNNIDKTKSAATAARKRIEIPGKEDGVMPVHVLEPKKDVMVKVRVREGMEGVVDMGVRW</sequence>
<evidence type="ECO:0000256" key="5">
    <source>
        <dbReference type="ARBA" id="ARBA00023033"/>
    </source>
</evidence>
<feature type="region of interest" description="Disordered" evidence="8">
    <location>
        <begin position="544"/>
        <end position="567"/>
    </location>
</feature>
<feature type="transmembrane region" description="Helical" evidence="9">
    <location>
        <begin position="314"/>
        <end position="335"/>
    </location>
</feature>
<feature type="compositionally biased region" description="Polar residues" evidence="8">
    <location>
        <begin position="471"/>
        <end position="482"/>
    </location>
</feature>
<organism evidence="10 11">
    <name type="scientific">Canariomyces notabilis</name>
    <dbReference type="NCBI Taxonomy" id="2074819"/>
    <lineage>
        <taxon>Eukaryota</taxon>
        <taxon>Fungi</taxon>
        <taxon>Dikarya</taxon>
        <taxon>Ascomycota</taxon>
        <taxon>Pezizomycotina</taxon>
        <taxon>Sordariomycetes</taxon>
        <taxon>Sordariomycetidae</taxon>
        <taxon>Sordariales</taxon>
        <taxon>Chaetomiaceae</taxon>
        <taxon>Canariomyces</taxon>
    </lineage>
</organism>